<keyword evidence="7" id="KW-1185">Reference proteome</keyword>
<keyword evidence="1" id="KW-0175">Coiled coil</keyword>
<reference evidence="7" key="1">
    <citation type="journal article" date="2019" name="Int. J. Syst. Evol. Microbiol.">
        <title>The Global Catalogue of Microorganisms (GCM) 10K type strain sequencing project: providing services to taxonomists for standard genome sequencing and annotation.</title>
        <authorList>
            <consortium name="The Broad Institute Genomics Platform"/>
            <consortium name="The Broad Institute Genome Sequencing Center for Infectious Disease"/>
            <person name="Wu L."/>
            <person name="Ma J."/>
        </authorList>
    </citation>
    <scope>NUCLEOTIDE SEQUENCE [LARGE SCALE GENOMIC DNA]</scope>
    <source>
        <strain evidence="7">JCM 18958</strain>
    </source>
</reference>
<keyword evidence="3" id="KW-0812">Transmembrane</keyword>
<dbReference type="Pfam" id="PF04536">
    <property type="entry name" value="TPM_phosphatase"/>
    <property type="match status" value="1"/>
</dbReference>
<evidence type="ECO:0000313" key="6">
    <source>
        <dbReference type="EMBL" id="GAA4704450.1"/>
    </source>
</evidence>
<feature type="chain" id="PRO_5045432355" evidence="4">
    <location>
        <begin position="30"/>
        <end position="672"/>
    </location>
</feature>
<evidence type="ECO:0000256" key="2">
    <source>
        <dbReference type="SAM" id="MobiDB-lite"/>
    </source>
</evidence>
<feature type="domain" description="TPM" evidence="5">
    <location>
        <begin position="41"/>
        <end position="156"/>
    </location>
</feature>
<evidence type="ECO:0000256" key="1">
    <source>
        <dbReference type="SAM" id="Coils"/>
    </source>
</evidence>
<evidence type="ECO:0000256" key="3">
    <source>
        <dbReference type="SAM" id="Phobius"/>
    </source>
</evidence>
<evidence type="ECO:0000259" key="5">
    <source>
        <dbReference type="Pfam" id="PF04536"/>
    </source>
</evidence>
<name>A0ABP8XAZ8_9MICC</name>
<keyword evidence="3" id="KW-0472">Membrane</keyword>
<gene>
    <name evidence="6" type="ORF">GCM10025781_24280</name>
</gene>
<comment type="caution">
    <text evidence="6">The sequence shown here is derived from an EMBL/GenBank/DDBJ whole genome shotgun (WGS) entry which is preliminary data.</text>
</comment>
<dbReference type="Gene3D" id="3.10.310.50">
    <property type="match status" value="1"/>
</dbReference>
<evidence type="ECO:0000256" key="4">
    <source>
        <dbReference type="SAM" id="SignalP"/>
    </source>
</evidence>
<feature type="coiled-coil region" evidence="1">
    <location>
        <begin position="416"/>
        <end position="443"/>
    </location>
</feature>
<keyword evidence="4" id="KW-0732">Signal</keyword>
<dbReference type="EMBL" id="BAABLN010000034">
    <property type="protein sequence ID" value="GAA4704450.1"/>
    <property type="molecule type" value="Genomic_DNA"/>
</dbReference>
<protein>
    <submittedName>
        <fullName evidence="6">TPM domain-containing protein</fullName>
    </submittedName>
</protein>
<sequence>MSRASSIRRTIATAGACIALAVSAQPAFAEPPATVDPGTRIVDSANALSNESQVQEGIDQVASEHNVTLYVVMVDQFTDPSNPSDWIQEFAEANGFGSNDAVLAVATDSRQARMYAGNSGPLSQSQVQDIYTNNVVPALRNSDWDGAAMGAVEGINSELGGVSIDGAGGVVGSVVVLGGIAAAGVGAVALMGKRRRGRNQSRQGNVPAGRRNAPPQRSLVPLPELHKRAGASLVEADNAIQHSEQELQFAQLQYGTEQTKPFETALAQAKEHMRASFELQKKLEDHIPDTEADQRAWLGEIIDRTQKARAPLAEQERSFADLRQLETRAPEALQSVETELRNTQPRLSEAENLLVSLAAHYDDAALAPVRDNGEQARDRLEFAGTAIAEAHTALEANNLSEAVLGIRAAEEAVGQAQGLVTSVEHAQRDLNRAEESLKDAVSIAQRDVAEAEGLVEQGSRPELAGAAAGVRSVLRTVTQNMASGRYDPVGSTRRLAEAKDELDKGLAAVRSQNDQARSARETLAHTLVSAQASLSTAGEYIWARRGGVGSEARTQLSEAERHFDVAQQLQNSDPVRALNEANQAIRLADGAQRAAQSDVDQFSYPGGYGGYGGMGRRSNGMGGAMLGGILLGGILGGGGGGGGFGGGGMGGGGFGGGFGGGGGGGFDIGGNF</sequence>
<evidence type="ECO:0000313" key="7">
    <source>
        <dbReference type="Proteomes" id="UP001501446"/>
    </source>
</evidence>
<dbReference type="Proteomes" id="UP001501446">
    <property type="component" value="Unassembled WGS sequence"/>
</dbReference>
<feature type="region of interest" description="Disordered" evidence="2">
    <location>
        <begin position="193"/>
        <end position="220"/>
    </location>
</feature>
<proteinExistence type="predicted"/>
<dbReference type="RefSeq" id="WP_345311641.1">
    <property type="nucleotide sequence ID" value="NZ_BAABLN010000034.1"/>
</dbReference>
<feature type="transmembrane region" description="Helical" evidence="3">
    <location>
        <begin position="170"/>
        <end position="192"/>
    </location>
</feature>
<accession>A0ABP8XAZ8</accession>
<organism evidence="6 7">
    <name type="scientific">Kocuria gwangalliensis</name>
    <dbReference type="NCBI Taxonomy" id="501592"/>
    <lineage>
        <taxon>Bacteria</taxon>
        <taxon>Bacillati</taxon>
        <taxon>Actinomycetota</taxon>
        <taxon>Actinomycetes</taxon>
        <taxon>Micrococcales</taxon>
        <taxon>Micrococcaceae</taxon>
        <taxon>Kocuria</taxon>
    </lineage>
</organism>
<keyword evidence="3" id="KW-1133">Transmembrane helix</keyword>
<feature type="signal peptide" evidence="4">
    <location>
        <begin position="1"/>
        <end position="29"/>
    </location>
</feature>
<dbReference type="InterPro" id="IPR007621">
    <property type="entry name" value="TPM_dom"/>
</dbReference>